<dbReference type="Proteomes" id="UP001562354">
    <property type="component" value="Unassembled WGS sequence"/>
</dbReference>
<dbReference type="CDD" id="cd04301">
    <property type="entry name" value="NAT_SF"/>
    <property type="match status" value="1"/>
</dbReference>
<accession>A0ABR3PQ86</accession>
<dbReference type="Gene3D" id="3.40.630.30">
    <property type="match status" value="1"/>
</dbReference>
<dbReference type="InterPro" id="IPR016181">
    <property type="entry name" value="Acyl_CoA_acyltransferase"/>
</dbReference>
<protein>
    <recommendedName>
        <fullName evidence="3">N-acetyltransferase domain-containing protein</fullName>
    </recommendedName>
</protein>
<dbReference type="InterPro" id="IPR051646">
    <property type="entry name" value="NatB_acetyltransferase_subunit"/>
</dbReference>
<dbReference type="EMBL" id="JBFMKM010000001">
    <property type="protein sequence ID" value="KAL1311714.1"/>
    <property type="molecule type" value="Genomic_DNA"/>
</dbReference>
<organism evidence="4 5">
    <name type="scientific">Neodothiora populina</name>
    <dbReference type="NCBI Taxonomy" id="2781224"/>
    <lineage>
        <taxon>Eukaryota</taxon>
        <taxon>Fungi</taxon>
        <taxon>Dikarya</taxon>
        <taxon>Ascomycota</taxon>
        <taxon>Pezizomycotina</taxon>
        <taxon>Dothideomycetes</taxon>
        <taxon>Dothideomycetidae</taxon>
        <taxon>Dothideales</taxon>
        <taxon>Dothioraceae</taxon>
        <taxon>Neodothiora</taxon>
    </lineage>
</organism>
<sequence length="195" mass="22558">MTSVRPMTPMDLLSFNPCNLDHLTETYNIGFYLEYFSKWPELCMVIEGREGEVEGYILGKVESSPYPAPREPYDPGHSIYTSKFPNYLPWHAHITCLTVSPSARRLGHATRLSSALEQAGERENAWFVDLFVRVENTAAIDLYRKMGYSVYRRITDYYNDGSDAFDMRKPLSRDVKRQTVRENGEEVRVDPGEVW</sequence>
<name>A0ABR3PQ86_9PEZI</name>
<dbReference type="SUPFAM" id="SSF55729">
    <property type="entry name" value="Acyl-CoA N-acyltransferases (Nat)"/>
    <property type="match status" value="1"/>
</dbReference>
<proteinExistence type="predicted"/>
<evidence type="ECO:0000256" key="1">
    <source>
        <dbReference type="ARBA" id="ARBA00022679"/>
    </source>
</evidence>
<comment type="caution">
    <text evidence="4">The sequence shown here is derived from an EMBL/GenBank/DDBJ whole genome shotgun (WGS) entry which is preliminary data.</text>
</comment>
<dbReference type="InterPro" id="IPR000182">
    <property type="entry name" value="GNAT_dom"/>
</dbReference>
<dbReference type="PANTHER" id="PTHR45910:SF1">
    <property type="entry name" value="N-ALPHA-ACETYLTRANSFERASE 20"/>
    <property type="match status" value="1"/>
</dbReference>
<dbReference type="PROSITE" id="PS51186">
    <property type="entry name" value="GNAT"/>
    <property type="match status" value="1"/>
</dbReference>
<dbReference type="RefSeq" id="XP_069204563.1">
    <property type="nucleotide sequence ID" value="XM_069341053.1"/>
</dbReference>
<evidence type="ECO:0000313" key="5">
    <source>
        <dbReference type="Proteomes" id="UP001562354"/>
    </source>
</evidence>
<dbReference type="PANTHER" id="PTHR45910">
    <property type="entry name" value="N-ALPHA-ACETYLTRANSFERASE 20"/>
    <property type="match status" value="1"/>
</dbReference>
<evidence type="ECO:0000313" key="4">
    <source>
        <dbReference type="EMBL" id="KAL1311714.1"/>
    </source>
</evidence>
<dbReference type="GeneID" id="95975517"/>
<keyword evidence="1" id="KW-0808">Transferase</keyword>
<evidence type="ECO:0000259" key="3">
    <source>
        <dbReference type="PROSITE" id="PS51186"/>
    </source>
</evidence>
<dbReference type="Pfam" id="PF00583">
    <property type="entry name" value="Acetyltransf_1"/>
    <property type="match status" value="1"/>
</dbReference>
<reference evidence="4 5" key="1">
    <citation type="submission" date="2024-07" db="EMBL/GenBank/DDBJ databases">
        <title>Draft sequence of the Neodothiora populina.</title>
        <authorList>
            <person name="Drown D.D."/>
            <person name="Schuette U.S."/>
            <person name="Buechlein A.B."/>
            <person name="Rusch D.R."/>
            <person name="Winton L.W."/>
            <person name="Adams G.A."/>
        </authorList>
    </citation>
    <scope>NUCLEOTIDE SEQUENCE [LARGE SCALE GENOMIC DNA]</scope>
    <source>
        <strain evidence="4 5">CPC 39397</strain>
    </source>
</reference>
<gene>
    <name evidence="4" type="ORF">AAFC00_001814</name>
</gene>
<keyword evidence="5" id="KW-1185">Reference proteome</keyword>
<keyword evidence="2" id="KW-0012">Acyltransferase</keyword>
<feature type="domain" description="N-acetyltransferase" evidence="3">
    <location>
        <begin position="2"/>
        <end position="172"/>
    </location>
</feature>
<evidence type="ECO:0000256" key="2">
    <source>
        <dbReference type="ARBA" id="ARBA00023315"/>
    </source>
</evidence>